<dbReference type="Pfam" id="PF00395">
    <property type="entry name" value="SLH"/>
    <property type="match status" value="1"/>
</dbReference>
<keyword evidence="1" id="KW-0732">Signal</keyword>
<keyword evidence="4" id="KW-1185">Reference proteome</keyword>
<evidence type="ECO:0000259" key="2">
    <source>
        <dbReference type="Pfam" id="PF00395"/>
    </source>
</evidence>
<organism evidence="3 4">
    <name type="scientific">Paenibacillus pectinilyticus</name>
    <dbReference type="NCBI Taxonomy" id="512399"/>
    <lineage>
        <taxon>Bacteria</taxon>
        <taxon>Bacillati</taxon>
        <taxon>Bacillota</taxon>
        <taxon>Bacilli</taxon>
        <taxon>Bacillales</taxon>
        <taxon>Paenibacillaceae</taxon>
        <taxon>Paenibacillus</taxon>
    </lineage>
</organism>
<comment type="caution">
    <text evidence="3">The sequence shown here is derived from an EMBL/GenBank/DDBJ whole genome shotgun (WGS) entry which is preliminary data.</text>
</comment>
<name>A0A1C0ZSI5_9BACL</name>
<evidence type="ECO:0000313" key="4">
    <source>
        <dbReference type="Proteomes" id="UP000093309"/>
    </source>
</evidence>
<proteinExistence type="predicted"/>
<dbReference type="EMBL" id="LYPC01000028">
    <property type="protein sequence ID" value="OCT11044.1"/>
    <property type="molecule type" value="Genomic_DNA"/>
</dbReference>
<feature type="signal peptide" evidence="1">
    <location>
        <begin position="1"/>
        <end position="26"/>
    </location>
</feature>
<evidence type="ECO:0000256" key="1">
    <source>
        <dbReference type="SAM" id="SignalP"/>
    </source>
</evidence>
<dbReference type="AlphaFoldDB" id="A0A1C0ZSI5"/>
<feature type="chain" id="PRO_5008649435" description="SLH domain-containing protein" evidence="1">
    <location>
        <begin position="27"/>
        <end position="109"/>
    </location>
</feature>
<dbReference type="OrthoDB" id="1706086at2"/>
<gene>
    <name evidence="3" type="ORF">A8709_04905</name>
</gene>
<protein>
    <recommendedName>
        <fullName evidence="2">SLH domain-containing protein</fullName>
    </recommendedName>
</protein>
<evidence type="ECO:0000313" key="3">
    <source>
        <dbReference type="EMBL" id="OCT11044.1"/>
    </source>
</evidence>
<reference evidence="4" key="1">
    <citation type="submission" date="2016-05" db="EMBL/GenBank/DDBJ databases">
        <title>Paenibacillus oryzae. sp. nov., isolated from the rice root.</title>
        <authorList>
            <person name="Zhang J."/>
            <person name="Zhang X."/>
        </authorList>
    </citation>
    <scope>NUCLEOTIDE SEQUENCE [LARGE SCALE GENOMIC DNA]</scope>
    <source>
        <strain evidence="4">KCTC13222</strain>
    </source>
</reference>
<dbReference type="Proteomes" id="UP000093309">
    <property type="component" value="Unassembled WGS sequence"/>
</dbReference>
<dbReference type="InterPro" id="IPR001119">
    <property type="entry name" value="SLH_dom"/>
</dbReference>
<accession>A0A1C0ZSI5</accession>
<dbReference type="STRING" id="512399.A8709_04905"/>
<dbReference type="RefSeq" id="WP_065857723.1">
    <property type="nucleotide sequence ID" value="NZ_LYPC01000028.1"/>
</dbReference>
<sequence>MMRKKVFLLCLISILFLFSFGSHSQAANLTTLQKFEALNADHILEGRSNGDPALEGYLTRAEIATILVRMYNLKLINDHSPYVDTKNHWAQDAGYIEAVTSAKLMEGKG</sequence>
<feature type="domain" description="SLH" evidence="2">
    <location>
        <begin position="81"/>
        <end position="109"/>
    </location>
</feature>